<dbReference type="Proteomes" id="UP000604825">
    <property type="component" value="Unassembled WGS sequence"/>
</dbReference>
<proteinExistence type="predicted"/>
<feature type="compositionally biased region" description="Basic and acidic residues" evidence="1">
    <location>
        <begin position="217"/>
        <end position="227"/>
    </location>
</feature>
<evidence type="ECO:0000256" key="1">
    <source>
        <dbReference type="SAM" id="MobiDB-lite"/>
    </source>
</evidence>
<dbReference type="AlphaFoldDB" id="A0A811QZ91"/>
<gene>
    <name evidence="2" type="ORF">NCGR_LOCUS46955</name>
</gene>
<comment type="caution">
    <text evidence="2">The sequence shown here is derived from an EMBL/GenBank/DDBJ whole genome shotgun (WGS) entry which is preliminary data.</text>
</comment>
<sequence length="248" mass="26340">MEQALTGSNLSSSTTLICVHPMSPLGFTSIDQTESLAALSNLATPSPPFSIPMSAVAHSSGIGGSARAREDKGEGFAVAVVVVADSQIPDVRGWYWHLPPFIRGWVPDDDEAFVHVVPRGKEDAAVAGIQSAEIAGVGRAERGGGDELGIQEVAEESEHRCRAVEFPESAAEAGIGDDAVPGLADEGGVDEDLRLSRREAEEELLDELVQQSGRRRHADEKESDSGVRRPVGIEGFVFSGEKKRSEIV</sequence>
<organism evidence="2 3">
    <name type="scientific">Miscanthus lutarioriparius</name>
    <dbReference type="NCBI Taxonomy" id="422564"/>
    <lineage>
        <taxon>Eukaryota</taxon>
        <taxon>Viridiplantae</taxon>
        <taxon>Streptophyta</taxon>
        <taxon>Embryophyta</taxon>
        <taxon>Tracheophyta</taxon>
        <taxon>Spermatophyta</taxon>
        <taxon>Magnoliopsida</taxon>
        <taxon>Liliopsida</taxon>
        <taxon>Poales</taxon>
        <taxon>Poaceae</taxon>
        <taxon>PACMAD clade</taxon>
        <taxon>Panicoideae</taxon>
        <taxon>Andropogonodae</taxon>
        <taxon>Andropogoneae</taxon>
        <taxon>Saccharinae</taxon>
        <taxon>Miscanthus</taxon>
    </lineage>
</organism>
<evidence type="ECO:0000313" key="2">
    <source>
        <dbReference type="EMBL" id="CAD6263650.1"/>
    </source>
</evidence>
<protein>
    <submittedName>
        <fullName evidence="2">Uncharacterized protein</fullName>
    </submittedName>
</protein>
<keyword evidence="3" id="KW-1185">Reference proteome</keyword>
<evidence type="ECO:0000313" key="3">
    <source>
        <dbReference type="Proteomes" id="UP000604825"/>
    </source>
</evidence>
<dbReference type="EMBL" id="CAJGYO010000012">
    <property type="protein sequence ID" value="CAD6263650.1"/>
    <property type="molecule type" value="Genomic_DNA"/>
</dbReference>
<feature type="region of interest" description="Disordered" evidence="1">
    <location>
        <begin position="206"/>
        <end position="232"/>
    </location>
</feature>
<name>A0A811QZ91_9POAL</name>
<reference evidence="2" key="1">
    <citation type="submission" date="2020-10" db="EMBL/GenBank/DDBJ databases">
        <authorList>
            <person name="Han B."/>
            <person name="Lu T."/>
            <person name="Zhao Q."/>
            <person name="Huang X."/>
            <person name="Zhao Y."/>
        </authorList>
    </citation>
    <scope>NUCLEOTIDE SEQUENCE</scope>
</reference>
<accession>A0A811QZ91</accession>